<dbReference type="InterPro" id="IPR051052">
    <property type="entry name" value="Diverse_substrate_MTase"/>
</dbReference>
<dbReference type="Gene3D" id="3.40.50.150">
    <property type="entry name" value="Vaccinia Virus protein VP39"/>
    <property type="match status" value="1"/>
</dbReference>
<dbReference type="CDD" id="cd02440">
    <property type="entry name" value="AdoMet_MTases"/>
    <property type="match status" value="1"/>
</dbReference>
<dbReference type="InterPro" id="IPR029063">
    <property type="entry name" value="SAM-dependent_MTases_sf"/>
</dbReference>
<dbReference type="GO" id="GO:0032259">
    <property type="term" value="P:methylation"/>
    <property type="evidence" value="ECO:0007669"/>
    <property type="project" value="UniProtKB-KW"/>
</dbReference>
<evidence type="ECO:0000256" key="1">
    <source>
        <dbReference type="ARBA" id="ARBA00008361"/>
    </source>
</evidence>
<proteinExistence type="inferred from homology"/>
<dbReference type="KEGG" id="theu:HPC62_08320"/>
<dbReference type="RefSeq" id="WP_172354766.1">
    <property type="nucleotide sequence ID" value="NZ_CP053661.1"/>
</dbReference>
<feature type="domain" description="Methyltransferase type 11" evidence="4">
    <location>
        <begin position="43"/>
        <end position="130"/>
    </location>
</feature>
<accession>A0A6M8BBI2</accession>
<dbReference type="AlphaFoldDB" id="A0A6M8BBI2"/>
<dbReference type="PANTHER" id="PTHR44942">
    <property type="entry name" value="METHYLTRANSF_11 DOMAIN-CONTAINING PROTEIN"/>
    <property type="match status" value="1"/>
</dbReference>
<sequence>MALIFKDYFSRQASRYAKYRPGYPDELYAYLVKTATKHDAAWDCATGNGQVAVGLVPHFATIYATDASASQIANAFPHERIQYSVAPAEASGLPDHCVDLITVGLALHWLPLDGFYAEVNRVGRPGGVIAAWCSDLFRVAEATPAVSALIDELYALIMPMQLPEVQLVHDHYQTVPFPFEELPAPTFRQTVQWTPEIILGCVSTWSAVQRYADAEGWAGLKEWGDRLSAAWGDPTLPKTVCWDIFLRAGQI</sequence>
<evidence type="ECO:0000256" key="3">
    <source>
        <dbReference type="ARBA" id="ARBA00022679"/>
    </source>
</evidence>
<keyword evidence="2 5" id="KW-0489">Methyltransferase</keyword>
<keyword evidence="6" id="KW-1185">Reference proteome</keyword>
<organism evidence="5 6">
    <name type="scientific">Thermoleptolyngbya sichuanensis A183</name>
    <dbReference type="NCBI Taxonomy" id="2737172"/>
    <lineage>
        <taxon>Bacteria</taxon>
        <taxon>Bacillati</taxon>
        <taxon>Cyanobacteriota</taxon>
        <taxon>Cyanophyceae</taxon>
        <taxon>Oculatellales</taxon>
        <taxon>Oculatellaceae</taxon>
        <taxon>Thermoleptolyngbya</taxon>
        <taxon>Thermoleptolyngbya sichuanensis</taxon>
    </lineage>
</organism>
<dbReference type="GO" id="GO:0008757">
    <property type="term" value="F:S-adenosylmethionine-dependent methyltransferase activity"/>
    <property type="evidence" value="ECO:0007669"/>
    <property type="project" value="InterPro"/>
</dbReference>
<reference evidence="5 6" key="1">
    <citation type="submission" date="2020-05" db="EMBL/GenBank/DDBJ databases">
        <title>Complete genome sequence of of a novel Thermoleptolyngbya strain isolated from hot springs of Ganzi, Sichuan China.</title>
        <authorList>
            <person name="Tang J."/>
            <person name="Daroch M."/>
            <person name="Li L."/>
            <person name="Waleron K."/>
            <person name="Waleron M."/>
            <person name="Waleron M."/>
        </authorList>
    </citation>
    <scope>NUCLEOTIDE SEQUENCE [LARGE SCALE GENOMIC DNA]</scope>
    <source>
        <strain evidence="5 6">PKUAC-SCTA183</strain>
    </source>
</reference>
<keyword evidence="3 5" id="KW-0808">Transferase</keyword>
<evidence type="ECO:0000313" key="5">
    <source>
        <dbReference type="EMBL" id="QKD82197.1"/>
    </source>
</evidence>
<dbReference type="EMBL" id="CP053661">
    <property type="protein sequence ID" value="QKD82197.1"/>
    <property type="molecule type" value="Genomic_DNA"/>
</dbReference>
<name>A0A6M8BBI2_9CYAN</name>
<dbReference type="Proteomes" id="UP000505210">
    <property type="component" value="Chromosome"/>
</dbReference>
<evidence type="ECO:0000313" key="6">
    <source>
        <dbReference type="Proteomes" id="UP000505210"/>
    </source>
</evidence>
<evidence type="ECO:0000256" key="2">
    <source>
        <dbReference type="ARBA" id="ARBA00022603"/>
    </source>
</evidence>
<dbReference type="Pfam" id="PF08241">
    <property type="entry name" value="Methyltransf_11"/>
    <property type="match status" value="1"/>
</dbReference>
<dbReference type="PANTHER" id="PTHR44942:SF4">
    <property type="entry name" value="METHYLTRANSFERASE TYPE 11 DOMAIN-CONTAINING PROTEIN"/>
    <property type="match status" value="1"/>
</dbReference>
<dbReference type="InterPro" id="IPR013216">
    <property type="entry name" value="Methyltransf_11"/>
</dbReference>
<dbReference type="SUPFAM" id="SSF53335">
    <property type="entry name" value="S-adenosyl-L-methionine-dependent methyltransferases"/>
    <property type="match status" value="1"/>
</dbReference>
<protein>
    <submittedName>
        <fullName evidence="5">Class I SAM-dependent methyltransferase</fullName>
    </submittedName>
</protein>
<comment type="similarity">
    <text evidence="1">Belongs to the methyltransferase superfamily.</text>
</comment>
<gene>
    <name evidence="5" type="ORF">HPC62_08320</name>
</gene>
<evidence type="ECO:0000259" key="4">
    <source>
        <dbReference type="Pfam" id="PF08241"/>
    </source>
</evidence>